<dbReference type="PROSITE" id="PS51375">
    <property type="entry name" value="PPR"/>
    <property type="match status" value="5"/>
</dbReference>
<dbReference type="NCBIfam" id="TIGR00756">
    <property type="entry name" value="PPR"/>
    <property type="match status" value="5"/>
</dbReference>
<feature type="repeat" description="PPR" evidence="2">
    <location>
        <begin position="372"/>
        <end position="406"/>
    </location>
</feature>
<dbReference type="InterPro" id="IPR046960">
    <property type="entry name" value="PPR_At4g14850-like_plant"/>
</dbReference>
<dbReference type="FunFam" id="1.25.40.10:FF:000442">
    <property type="entry name" value="Pentatricopeptide repeat-containing protein At3g49710"/>
    <property type="match status" value="1"/>
</dbReference>
<dbReference type="SUPFAM" id="SSF48452">
    <property type="entry name" value="TPR-like"/>
    <property type="match status" value="1"/>
</dbReference>
<organism evidence="3 4">
    <name type="scientific">Cinchona calisaya</name>
    <dbReference type="NCBI Taxonomy" id="153742"/>
    <lineage>
        <taxon>Eukaryota</taxon>
        <taxon>Viridiplantae</taxon>
        <taxon>Streptophyta</taxon>
        <taxon>Embryophyta</taxon>
        <taxon>Tracheophyta</taxon>
        <taxon>Spermatophyta</taxon>
        <taxon>Magnoliopsida</taxon>
        <taxon>eudicotyledons</taxon>
        <taxon>Gunneridae</taxon>
        <taxon>Pentapetalae</taxon>
        <taxon>asterids</taxon>
        <taxon>lamiids</taxon>
        <taxon>Gentianales</taxon>
        <taxon>Rubiaceae</taxon>
        <taxon>Cinchonoideae</taxon>
        <taxon>Cinchoneae</taxon>
        <taxon>Cinchona</taxon>
    </lineage>
</organism>
<dbReference type="AlphaFoldDB" id="A0ABD2Z2X0"/>
<name>A0ABD2Z2X0_9GENT</name>
<feature type="repeat" description="PPR" evidence="2">
    <location>
        <begin position="271"/>
        <end position="305"/>
    </location>
</feature>
<feature type="repeat" description="PPR" evidence="2">
    <location>
        <begin position="71"/>
        <end position="105"/>
    </location>
</feature>
<keyword evidence="1" id="KW-0677">Repeat</keyword>
<dbReference type="EMBL" id="JBJUIK010000011">
    <property type="protein sequence ID" value="KAL3513766.1"/>
    <property type="molecule type" value="Genomic_DNA"/>
</dbReference>
<proteinExistence type="predicted"/>
<dbReference type="Proteomes" id="UP001630127">
    <property type="component" value="Unassembled WGS sequence"/>
</dbReference>
<feature type="repeat" description="PPR" evidence="2">
    <location>
        <begin position="170"/>
        <end position="204"/>
    </location>
</feature>
<dbReference type="FunFam" id="1.25.40.10:FF:000227">
    <property type="entry name" value="Pentatricopeptide repeat-containing protein At3g13880"/>
    <property type="match status" value="1"/>
</dbReference>
<protein>
    <recommendedName>
        <fullName evidence="5">Chlororespiratory reduction 4</fullName>
    </recommendedName>
</protein>
<evidence type="ECO:0008006" key="5">
    <source>
        <dbReference type="Google" id="ProtNLM"/>
    </source>
</evidence>
<gene>
    <name evidence="3" type="ORF">ACH5RR_026483</name>
</gene>
<sequence>MIKLGFNGNTFLGNRCIDMYNKVGLFSDALKVFDEIAERNVYSWNICLKVFVEIGDIEKARHVFDEMPERDVVSWNSIISVYVSCGFWEKALELFLGMQKYGFRPSGFTFSILISSVECAFVGKQIHCSMMRSGLDFSNVVVGNSLIDMYGKVGVVEYALGVFWSMKEVDVISWNSLISACCKSGLQELAMDMFCWMRYKGYVPDEFTVSTVITACSNMRNLEKGKPILCLCIKMGFFSNTIVSSAAIDYLSKCNRMEDSMQVFDESDVWDSALCNSMISAYARHGLEEKALEIFVLALRENIRPTEFSLSSLLNCTSAFLLLEQGSQVHSFVVKSGFESDSIVSNSLVDMYFRFGLVDSALGIFETMVVKDLIAWNTVILGLTHNGEVVESIGLFKQLISRGLKPDKITFSGVLLACSRSGLLEEGKNIFSLMEENYGVAPKDEHYACVVDMMSRAGELKEAIALMEAIPHPPNALMWESILRACRIYGDQKLVEEVAERMIELKIESSLSCSVMAQVYEHRGRWESLVRVRRFMKLKDEVFDCSWVGFGGNVFAFDTHQTVHHGGEDVYSVIRLLTQEMQDEVYL</sequence>
<feature type="repeat" description="PPR" evidence="2">
    <location>
        <begin position="40"/>
        <end position="70"/>
    </location>
</feature>
<comment type="caution">
    <text evidence="3">The sequence shown here is derived from an EMBL/GenBank/DDBJ whole genome shotgun (WGS) entry which is preliminary data.</text>
</comment>
<dbReference type="InterPro" id="IPR002885">
    <property type="entry name" value="PPR_rpt"/>
</dbReference>
<evidence type="ECO:0000313" key="3">
    <source>
        <dbReference type="EMBL" id="KAL3513766.1"/>
    </source>
</evidence>
<dbReference type="Pfam" id="PF13041">
    <property type="entry name" value="PPR_2"/>
    <property type="match status" value="3"/>
</dbReference>
<accession>A0ABD2Z2X0</accession>
<dbReference type="FunFam" id="1.25.40.10:FF:000090">
    <property type="entry name" value="Pentatricopeptide repeat-containing protein, chloroplastic"/>
    <property type="match status" value="1"/>
</dbReference>
<evidence type="ECO:0000256" key="1">
    <source>
        <dbReference type="ARBA" id="ARBA00022737"/>
    </source>
</evidence>
<dbReference type="PANTHER" id="PTHR47926:SF479">
    <property type="entry name" value="PENTACOTRIPEPTIDE-REPEAT REGION OF PRORP DOMAIN-CONTAINING PROTEIN"/>
    <property type="match status" value="1"/>
</dbReference>
<evidence type="ECO:0000256" key="2">
    <source>
        <dbReference type="PROSITE-ProRule" id="PRU00708"/>
    </source>
</evidence>
<keyword evidence="4" id="KW-1185">Reference proteome</keyword>
<dbReference type="InterPro" id="IPR011990">
    <property type="entry name" value="TPR-like_helical_dom_sf"/>
</dbReference>
<dbReference type="PANTHER" id="PTHR47926">
    <property type="entry name" value="PENTATRICOPEPTIDE REPEAT-CONTAINING PROTEIN"/>
    <property type="match status" value="1"/>
</dbReference>
<reference evidence="3 4" key="1">
    <citation type="submission" date="2024-11" db="EMBL/GenBank/DDBJ databases">
        <title>A near-complete genome assembly of Cinchona calisaya.</title>
        <authorList>
            <person name="Lian D.C."/>
            <person name="Zhao X.W."/>
            <person name="Wei L."/>
        </authorList>
    </citation>
    <scope>NUCLEOTIDE SEQUENCE [LARGE SCALE GENOMIC DNA]</scope>
    <source>
        <tissue evidence="3">Nenye</tissue>
    </source>
</reference>
<dbReference type="Gene3D" id="1.25.40.10">
    <property type="entry name" value="Tetratricopeptide repeat domain"/>
    <property type="match status" value="5"/>
</dbReference>
<evidence type="ECO:0000313" key="4">
    <source>
        <dbReference type="Proteomes" id="UP001630127"/>
    </source>
</evidence>
<dbReference type="Pfam" id="PF01535">
    <property type="entry name" value="PPR"/>
    <property type="match status" value="4"/>
</dbReference>